<feature type="domain" description="Pterin-binding" evidence="1">
    <location>
        <begin position="152"/>
        <end position="389"/>
    </location>
</feature>
<dbReference type="InterPro" id="IPR000489">
    <property type="entry name" value="Pterin-binding_dom"/>
</dbReference>
<sequence>MNETKILLVTGKQAKELVKKYSKQSDLKTEVDALPIEIASFMNLNTFLKGLEDRDLEPFSMILVPGQAEFDLQKAEETLGVPVFKGPKHAADIPFVLENFESLNLFKEIPAAEMLEEKISKRAEKQLEKIKKETYEKMTENSNFKVGTEEKSVLAGPDFPLKIVAEIIDAPNLPKNRLLEQAAHYLENGADILDIGMTTEEERSEEIPRIISQLRNNFEVPLSIDTTDRSEIETALAEGIDMIISIDGSTIEHFSGLDVPSVIIPRKSKTGSIIQKPEERVKKLWDLIEKAIDLGYEKPIPDPILEPVNKGFTNSLSAFRKMRRDDPEIPLFMGVGNVIELFDADSIGMTALLVGMASELDISFLLSVEASDKTKRNVSEMAKARDMMLLAERRNSVPKNLGIDLLQLKQKRLRFDPYDEEIEKHSEIIEASPSKENSIQVGKYFKISVLESRIVAVFHSSKKPNVVIKGENAEEVCREILEKGLVEKPSHAAYLGRELQKAEVALRTGRGYVQEEKIFSPENRYPPREKT</sequence>
<dbReference type="SUPFAM" id="SSF51717">
    <property type="entry name" value="Dihydropteroate synthetase-like"/>
    <property type="match status" value="1"/>
</dbReference>
<comment type="caution">
    <text evidence="2">The sequence shown here is derived from an EMBL/GenBank/DDBJ whole genome shotgun (WGS) entry which is preliminary data.</text>
</comment>
<keyword evidence="3" id="KW-1185">Reference proteome</keyword>
<dbReference type="Gene3D" id="3.20.20.20">
    <property type="entry name" value="Dihydropteroate synthase-like"/>
    <property type="match status" value="1"/>
</dbReference>
<organism evidence="2 3">
    <name type="scientific">candidate division MSBL1 archaeon SCGC-AAA259E19</name>
    <dbReference type="NCBI Taxonomy" id="1698264"/>
    <lineage>
        <taxon>Archaea</taxon>
        <taxon>Methanobacteriati</taxon>
        <taxon>Methanobacteriota</taxon>
        <taxon>candidate division MSBL1</taxon>
    </lineage>
</organism>
<dbReference type="Proteomes" id="UP000070284">
    <property type="component" value="Unassembled WGS sequence"/>
</dbReference>
<reference evidence="2 3" key="1">
    <citation type="journal article" date="2016" name="Sci. Rep.">
        <title>Metabolic traits of an uncultured archaeal lineage -MSBL1- from brine pools of the Red Sea.</title>
        <authorList>
            <person name="Mwirichia R."/>
            <person name="Alam I."/>
            <person name="Rashid M."/>
            <person name="Vinu M."/>
            <person name="Ba-Alawi W."/>
            <person name="Anthony Kamau A."/>
            <person name="Kamanda Ngugi D."/>
            <person name="Goker M."/>
            <person name="Klenk H.P."/>
            <person name="Bajic V."/>
            <person name="Stingl U."/>
        </authorList>
    </citation>
    <scope>NUCLEOTIDE SEQUENCE [LARGE SCALE GENOMIC DNA]</scope>
    <source>
        <strain evidence="2">SCGC-AAA259E19</strain>
    </source>
</reference>
<dbReference type="Pfam" id="PF20123">
    <property type="entry name" value="DUF6513"/>
    <property type="match status" value="1"/>
</dbReference>
<evidence type="ECO:0000313" key="2">
    <source>
        <dbReference type="EMBL" id="KXA94888.1"/>
    </source>
</evidence>
<proteinExistence type="predicted"/>
<accession>A0A133UKY3</accession>
<dbReference type="InterPro" id="IPR011005">
    <property type="entry name" value="Dihydropteroate_synth-like_sf"/>
</dbReference>
<dbReference type="PROSITE" id="PS50972">
    <property type="entry name" value="PTERIN_BINDING"/>
    <property type="match status" value="1"/>
</dbReference>
<protein>
    <recommendedName>
        <fullName evidence="1">Pterin-binding domain-containing protein</fullName>
    </recommendedName>
</protein>
<dbReference type="Pfam" id="PF00809">
    <property type="entry name" value="Pterin_bind"/>
    <property type="match status" value="1"/>
</dbReference>
<dbReference type="InterPro" id="IPR025595">
    <property type="entry name" value="PterinBD-DUF4346"/>
</dbReference>
<dbReference type="AlphaFoldDB" id="A0A133UKY3"/>
<dbReference type="InterPro" id="IPR045406">
    <property type="entry name" value="DUF6513"/>
</dbReference>
<evidence type="ECO:0000259" key="1">
    <source>
        <dbReference type="PROSITE" id="PS50972"/>
    </source>
</evidence>
<dbReference type="Pfam" id="PF14251">
    <property type="entry name" value="PterinBD-DUF4346"/>
    <property type="match status" value="1"/>
</dbReference>
<dbReference type="GO" id="GO:0042558">
    <property type="term" value="P:pteridine-containing compound metabolic process"/>
    <property type="evidence" value="ECO:0007669"/>
    <property type="project" value="InterPro"/>
</dbReference>
<dbReference type="InterPro" id="IPR005236">
    <property type="entry name" value="Dihydropt_synth"/>
</dbReference>
<gene>
    <name evidence="2" type="ORF">AKJ65_03105</name>
</gene>
<dbReference type="NCBIfam" id="TIGR00284">
    <property type="entry name" value="dihydropteroate synthase-like protein"/>
    <property type="match status" value="1"/>
</dbReference>
<evidence type="ECO:0000313" key="3">
    <source>
        <dbReference type="Proteomes" id="UP000070284"/>
    </source>
</evidence>
<name>A0A133UKY3_9EURY</name>
<dbReference type="EMBL" id="LHXO01000034">
    <property type="protein sequence ID" value="KXA94888.1"/>
    <property type="molecule type" value="Genomic_DNA"/>
</dbReference>